<evidence type="ECO:0000256" key="1">
    <source>
        <dbReference type="SAM" id="MobiDB-lite"/>
    </source>
</evidence>
<organism evidence="3 4">
    <name type="scientific">Actinacidiphila glaucinigra</name>
    <dbReference type="NCBI Taxonomy" id="235986"/>
    <lineage>
        <taxon>Bacteria</taxon>
        <taxon>Bacillati</taxon>
        <taxon>Actinomycetota</taxon>
        <taxon>Actinomycetes</taxon>
        <taxon>Kitasatosporales</taxon>
        <taxon>Streptomycetaceae</taxon>
        <taxon>Actinacidiphila</taxon>
    </lineage>
</organism>
<accession>A0A239NUA1</accession>
<dbReference type="Proteomes" id="UP000198280">
    <property type="component" value="Unassembled WGS sequence"/>
</dbReference>
<dbReference type="RefSeq" id="WP_143681764.1">
    <property type="nucleotide sequence ID" value="NZ_FZOF01000048.1"/>
</dbReference>
<sequence length="293" mass="32546">MNDSPPEHTSREKGTHGRERDTSGTDVLKVVIAQASFFGALMFYVGLTYASQYYGFFHLSPFSLGFGFAELALYSLRLLKLQVIVAAVVVLMVICIPWFSRRLPLPDPASPHATAVRKTASVLQVVFLATGLVLFLRWNDIASYGWAAPLTLAIGITLGQGRAAAAGHRGGPRRRALLLFAIGVCLFWSLTLAAQQMGRDDASTDARHVLEKTGLVVLSANRLSLPLPLQYEQDLGTEYQLRYRYTGLRLLLERGGRYYVVPVDWEPRTDPVYVLRESDTMWIGLMPGVLRTQ</sequence>
<proteinExistence type="predicted"/>
<dbReference type="EMBL" id="FZOF01000048">
    <property type="protein sequence ID" value="SNT58310.1"/>
    <property type="molecule type" value="Genomic_DNA"/>
</dbReference>
<keyword evidence="4" id="KW-1185">Reference proteome</keyword>
<evidence type="ECO:0000313" key="4">
    <source>
        <dbReference type="Proteomes" id="UP000198280"/>
    </source>
</evidence>
<dbReference type="OrthoDB" id="4350047at2"/>
<feature type="transmembrane region" description="Helical" evidence="2">
    <location>
        <begin position="54"/>
        <end position="75"/>
    </location>
</feature>
<evidence type="ECO:0000313" key="3">
    <source>
        <dbReference type="EMBL" id="SNT58310.1"/>
    </source>
</evidence>
<reference evidence="3 4" key="1">
    <citation type="submission" date="2017-06" db="EMBL/GenBank/DDBJ databases">
        <authorList>
            <person name="Kim H.J."/>
            <person name="Triplett B.A."/>
        </authorList>
    </citation>
    <scope>NUCLEOTIDE SEQUENCE [LARGE SCALE GENOMIC DNA]</scope>
    <source>
        <strain evidence="3 4">CGMCC 4.1858</strain>
    </source>
</reference>
<keyword evidence="2" id="KW-1133">Transmembrane helix</keyword>
<keyword evidence="2" id="KW-0472">Membrane</keyword>
<evidence type="ECO:0000256" key="2">
    <source>
        <dbReference type="SAM" id="Phobius"/>
    </source>
</evidence>
<feature type="transmembrane region" description="Helical" evidence="2">
    <location>
        <begin position="81"/>
        <end position="99"/>
    </location>
</feature>
<gene>
    <name evidence="3" type="ORF">SAMN05216252_14826</name>
</gene>
<keyword evidence="2" id="KW-0812">Transmembrane</keyword>
<feature type="transmembrane region" description="Helical" evidence="2">
    <location>
        <begin position="176"/>
        <end position="194"/>
    </location>
</feature>
<feature type="region of interest" description="Disordered" evidence="1">
    <location>
        <begin position="1"/>
        <end position="22"/>
    </location>
</feature>
<name>A0A239NUA1_9ACTN</name>
<feature type="transmembrane region" description="Helical" evidence="2">
    <location>
        <begin position="120"/>
        <end position="138"/>
    </location>
</feature>
<protein>
    <submittedName>
        <fullName evidence="3">Uncharacterized protein</fullName>
    </submittedName>
</protein>
<feature type="transmembrane region" description="Helical" evidence="2">
    <location>
        <begin position="27"/>
        <end position="47"/>
    </location>
</feature>
<dbReference type="AlphaFoldDB" id="A0A239NUA1"/>
<feature type="transmembrane region" description="Helical" evidence="2">
    <location>
        <begin position="144"/>
        <end position="164"/>
    </location>
</feature>